<evidence type="ECO:0008006" key="4">
    <source>
        <dbReference type="Google" id="ProtNLM"/>
    </source>
</evidence>
<accession>A0A0L8A5A4</accession>
<feature type="transmembrane region" description="Helical" evidence="1">
    <location>
        <begin position="39"/>
        <end position="57"/>
    </location>
</feature>
<evidence type="ECO:0000313" key="2">
    <source>
        <dbReference type="EMBL" id="KOE97542.1"/>
    </source>
</evidence>
<dbReference type="RefSeq" id="WP_010481126.1">
    <property type="nucleotide sequence ID" value="NZ_AJLO02000041.1"/>
</dbReference>
<evidence type="ECO:0000256" key="1">
    <source>
        <dbReference type="SAM" id="Phobius"/>
    </source>
</evidence>
<evidence type="ECO:0000313" key="3">
    <source>
        <dbReference type="Proteomes" id="UP000036890"/>
    </source>
</evidence>
<sequence length="88" mass="9531">MNRPEIDAIAEAVLQPDARRLRIAARHRQAEHRQRRQRVAAGASLIGMAGGLLLAPIAGLPWVQGMIAGGALSLLAAHLWLQRREGRG</sequence>
<gene>
    <name evidence="2" type="ORF">W7K_18840</name>
</gene>
<keyword evidence="1" id="KW-1133">Transmembrane helix</keyword>
<reference evidence="2 3" key="1">
    <citation type="journal article" date="2012" name="J. Bacteriol.">
        <title>Genome sequence of a novel nicotine-degrading strain, Pseudomonas geniculata N1.</title>
        <authorList>
            <person name="Tang H."/>
            <person name="Yu H."/>
            <person name="Tai C."/>
            <person name="Huang K."/>
            <person name="Liu Y."/>
            <person name="Wang L."/>
            <person name="Yao Y."/>
            <person name="Wu G."/>
            <person name="Xu P."/>
        </authorList>
    </citation>
    <scope>NUCLEOTIDE SEQUENCE [LARGE SCALE GENOMIC DNA]</scope>
    <source>
        <strain evidence="2 3">N1</strain>
    </source>
</reference>
<dbReference type="EMBL" id="AJLO02000041">
    <property type="protein sequence ID" value="KOE97542.1"/>
    <property type="molecule type" value="Genomic_DNA"/>
</dbReference>
<feature type="transmembrane region" description="Helical" evidence="1">
    <location>
        <begin position="63"/>
        <end position="81"/>
    </location>
</feature>
<protein>
    <recommendedName>
        <fullName evidence="4">Transmembrane protein</fullName>
    </recommendedName>
</protein>
<keyword evidence="1" id="KW-0812">Transmembrane</keyword>
<dbReference type="AlphaFoldDB" id="A0A0L8A5A4"/>
<proteinExistence type="predicted"/>
<name>A0A0L8A5A4_9GAMM</name>
<organism evidence="2 3">
    <name type="scientific">Stenotrophomonas geniculata N1</name>
    <dbReference type="NCBI Taxonomy" id="1167641"/>
    <lineage>
        <taxon>Bacteria</taxon>
        <taxon>Pseudomonadati</taxon>
        <taxon>Pseudomonadota</taxon>
        <taxon>Gammaproteobacteria</taxon>
        <taxon>Lysobacterales</taxon>
        <taxon>Lysobacteraceae</taxon>
        <taxon>Stenotrophomonas</taxon>
    </lineage>
</organism>
<dbReference type="Proteomes" id="UP000036890">
    <property type="component" value="Unassembled WGS sequence"/>
</dbReference>
<comment type="caution">
    <text evidence="2">The sequence shown here is derived from an EMBL/GenBank/DDBJ whole genome shotgun (WGS) entry which is preliminary data.</text>
</comment>
<keyword evidence="1" id="KW-0472">Membrane</keyword>